<organism evidence="2 3">
    <name type="scientific">Phialocephala subalpina</name>
    <dbReference type="NCBI Taxonomy" id="576137"/>
    <lineage>
        <taxon>Eukaryota</taxon>
        <taxon>Fungi</taxon>
        <taxon>Dikarya</taxon>
        <taxon>Ascomycota</taxon>
        <taxon>Pezizomycotina</taxon>
        <taxon>Leotiomycetes</taxon>
        <taxon>Helotiales</taxon>
        <taxon>Mollisiaceae</taxon>
        <taxon>Phialocephala</taxon>
        <taxon>Phialocephala fortinii species complex</taxon>
    </lineage>
</organism>
<evidence type="ECO:0000256" key="1">
    <source>
        <dbReference type="SAM" id="MobiDB-lite"/>
    </source>
</evidence>
<reference evidence="2 3" key="1">
    <citation type="submission" date="2016-03" db="EMBL/GenBank/DDBJ databases">
        <authorList>
            <person name="Ploux O."/>
        </authorList>
    </citation>
    <scope>NUCLEOTIDE SEQUENCE [LARGE SCALE GENOMIC DNA]</scope>
    <source>
        <strain evidence="2 3">UAMH 11012</strain>
    </source>
</reference>
<protein>
    <submittedName>
        <fullName evidence="2">Uncharacterized protein</fullName>
    </submittedName>
</protein>
<evidence type="ECO:0000313" key="2">
    <source>
        <dbReference type="EMBL" id="CZR66476.1"/>
    </source>
</evidence>
<proteinExistence type="predicted"/>
<evidence type="ECO:0000313" key="3">
    <source>
        <dbReference type="Proteomes" id="UP000184330"/>
    </source>
</evidence>
<keyword evidence="3" id="KW-1185">Reference proteome</keyword>
<dbReference type="OrthoDB" id="4760831at2759"/>
<gene>
    <name evidence="2" type="ORF">PAC_16377</name>
</gene>
<feature type="region of interest" description="Disordered" evidence="1">
    <location>
        <begin position="684"/>
        <end position="717"/>
    </location>
</feature>
<dbReference type="AlphaFoldDB" id="A0A1L7XNG9"/>
<dbReference type="Proteomes" id="UP000184330">
    <property type="component" value="Unassembled WGS sequence"/>
</dbReference>
<feature type="compositionally biased region" description="Basic and acidic residues" evidence="1">
    <location>
        <begin position="684"/>
        <end position="695"/>
    </location>
</feature>
<feature type="region of interest" description="Disordered" evidence="1">
    <location>
        <begin position="284"/>
        <end position="353"/>
    </location>
</feature>
<dbReference type="STRING" id="576137.A0A1L7XNG9"/>
<dbReference type="EMBL" id="FJOG01000037">
    <property type="protein sequence ID" value="CZR66476.1"/>
    <property type="molecule type" value="Genomic_DNA"/>
</dbReference>
<feature type="compositionally biased region" description="Polar residues" evidence="1">
    <location>
        <begin position="320"/>
        <end position="331"/>
    </location>
</feature>
<feature type="compositionally biased region" description="Polar residues" evidence="1">
    <location>
        <begin position="293"/>
        <end position="311"/>
    </location>
</feature>
<accession>A0A1L7XNG9</accession>
<sequence length="717" mass="83584">MAEASEIPDVAMSELQLCPPPPPDELDRLLFHLPLEDFGRRLQRASQAVFPNNMKSRYTKVHVLLLCWEDGDPKLPVFRELMELENVFREYYNFETEVWKIPSKKSHHALNTKILEVVELEDDSRDCLKIVYYGGHGLLAPNRQLLWSNIPDKNDSGYRSIKWFAIQATLEDAEGDVLLLLDCCAAGTAATDNGHGVTELLGACAFNNTANGVGEFSFTDALCKELWAFRKVPSFTVGRLYNNLLRRIQLSPSHMTIQKAPVHVVLTQDYELPRSIQLSAMPRQLENAEDSKTPPQFESTSSLPKLESISSRLRPPTIDPMQTSSRGSSFSKVEEATADSSSHERTDSSRTSISLDANTYPRIMLSVQLPGNVRPDQLSEDLFLEWLRMIPAVAECIKVEAGWASLSTLIIVSIPMSIWKYVEWHPAIRLVGIVQSPNLLAPKQVERRGVVASMSAPAGNNPQEKRGEGVEAILSISVPVGNDPQERKERMEMERKEIEMMEVWIETERREMVRIEKERKEMEMEIERREMEVGKREMEMVRMENERKEMEIEMERMELRIEMKSKEMEMVRMEKERMEVEMERMEVRMEMVRIEKERKEMEMEKMEVKMEIERREMEMVRIEKERKEMEIEREEMDIEMERMEVRIEMEIERIEIVRMEKESKEMEVKRIKVKMEMMEVRMEMKRKEKERKEMEMEAIPSMSAGAEDDPQEKKGRG</sequence>
<name>A0A1L7XNG9_9HELO</name>